<sequence>MDRARTTVGVLIGDGAPMLEVAVAPRVFGTAGFELRTAGEHPGPLSTTAGISITAPHGLDDLDAAGVVIVPGWRPPGGDPVAPAILDRLRRAHDEGATVVGLCLGAYVLAEAGLLDGRRATTHWKHLPAFAAAFPAVEVLDDVLYVDEGSVVTSAGSAAGLDACLHLLRRDHGPALATRAARALVVAPQRAGGQAQFIERPVPQLRAGDAVGDAMRHALEHLEDPSLDVDRLASAVHLSRRTFDRRFRETTGSSPLRWLLQQRVLRAQHVLSTTDLDIDAVARSCGFSDGVALRPHFRRVVGVPPQSYRASFRAR</sequence>
<evidence type="ECO:0000256" key="2">
    <source>
        <dbReference type="ARBA" id="ARBA00023125"/>
    </source>
</evidence>
<dbReference type="Pfam" id="PF12833">
    <property type="entry name" value="HTH_18"/>
    <property type="match status" value="1"/>
</dbReference>
<dbReference type="SMART" id="SM00342">
    <property type="entry name" value="HTH_ARAC"/>
    <property type="match status" value="1"/>
</dbReference>
<dbReference type="InterPro" id="IPR052158">
    <property type="entry name" value="INH-QAR"/>
</dbReference>
<dbReference type="RefSeq" id="WP_380125484.1">
    <property type="nucleotide sequence ID" value="NZ_JBHSIU010000068.1"/>
</dbReference>
<keyword evidence="1" id="KW-0805">Transcription regulation</keyword>
<dbReference type="Gene3D" id="1.10.10.60">
    <property type="entry name" value="Homeodomain-like"/>
    <property type="match status" value="1"/>
</dbReference>
<dbReference type="PROSITE" id="PS01124">
    <property type="entry name" value="HTH_ARAC_FAMILY_2"/>
    <property type="match status" value="1"/>
</dbReference>
<comment type="caution">
    <text evidence="5">The sequence shown here is derived from an EMBL/GenBank/DDBJ whole genome shotgun (WGS) entry which is preliminary data.</text>
</comment>
<dbReference type="EMBL" id="JBHSIU010000068">
    <property type="protein sequence ID" value="MFC5005030.1"/>
    <property type="molecule type" value="Genomic_DNA"/>
</dbReference>
<organism evidence="5 6">
    <name type="scientific">Dactylosporangium cerinum</name>
    <dbReference type="NCBI Taxonomy" id="1434730"/>
    <lineage>
        <taxon>Bacteria</taxon>
        <taxon>Bacillati</taxon>
        <taxon>Actinomycetota</taxon>
        <taxon>Actinomycetes</taxon>
        <taxon>Micromonosporales</taxon>
        <taxon>Micromonosporaceae</taxon>
        <taxon>Dactylosporangium</taxon>
    </lineage>
</organism>
<proteinExistence type="predicted"/>
<dbReference type="PANTHER" id="PTHR43130">
    <property type="entry name" value="ARAC-FAMILY TRANSCRIPTIONAL REGULATOR"/>
    <property type="match status" value="1"/>
</dbReference>
<dbReference type="InterPro" id="IPR018062">
    <property type="entry name" value="HTH_AraC-typ_CS"/>
</dbReference>
<dbReference type="InterPro" id="IPR002818">
    <property type="entry name" value="DJ-1/PfpI"/>
</dbReference>
<evidence type="ECO:0000259" key="4">
    <source>
        <dbReference type="PROSITE" id="PS01124"/>
    </source>
</evidence>
<name>A0ABV9WAQ5_9ACTN</name>
<evidence type="ECO:0000256" key="1">
    <source>
        <dbReference type="ARBA" id="ARBA00023015"/>
    </source>
</evidence>
<dbReference type="InterPro" id="IPR009057">
    <property type="entry name" value="Homeodomain-like_sf"/>
</dbReference>
<protein>
    <submittedName>
        <fullName evidence="5">GlxA family transcriptional regulator</fullName>
    </submittedName>
</protein>
<dbReference type="SUPFAM" id="SSF52317">
    <property type="entry name" value="Class I glutamine amidotransferase-like"/>
    <property type="match status" value="1"/>
</dbReference>
<dbReference type="Gene3D" id="3.40.50.880">
    <property type="match status" value="1"/>
</dbReference>
<feature type="domain" description="HTH araC/xylS-type" evidence="4">
    <location>
        <begin position="212"/>
        <end position="311"/>
    </location>
</feature>
<gene>
    <name evidence="5" type="ORF">ACFPIJ_45270</name>
</gene>
<dbReference type="InterPro" id="IPR029062">
    <property type="entry name" value="Class_I_gatase-like"/>
</dbReference>
<dbReference type="Pfam" id="PF01965">
    <property type="entry name" value="DJ-1_PfpI"/>
    <property type="match status" value="1"/>
</dbReference>
<keyword evidence="2" id="KW-0238">DNA-binding</keyword>
<dbReference type="PROSITE" id="PS00041">
    <property type="entry name" value="HTH_ARAC_FAMILY_1"/>
    <property type="match status" value="1"/>
</dbReference>
<dbReference type="CDD" id="cd03137">
    <property type="entry name" value="GATase1_AraC_1"/>
    <property type="match status" value="1"/>
</dbReference>
<evidence type="ECO:0000313" key="6">
    <source>
        <dbReference type="Proteomes" id="UP001595912"/>
    </source>
</evidence>
<reference evidence="6" key="1">
    <citation type="journal article" date="2019" name="Int. J. Syst. Evol. Microbiol.">
        <title>The Global Catalogue of Microorganisms (GCM) 10K type strain sequencing project: providing services to taxonomists for standard genome sequencing and annotation.</title>
        <authorList>
            <consortium name="The Broad Institute Genomics Platform"/>
            <consortium name="The Broad Institute Genome Sequencing Center for Infectious Disease"/>
            <person name="Wu L."/>
            <person name="Ma J."/>
        </authorList>
    </citation>
    <scope>NUCLEOTIDE SEQUENCE [LARGE SCALE GENOMIC DNA]</scope>
    <source>
        <strain evidence="6">CGMCC 4.7152</strain>
    </source>
</reference>
<evidence type="ECO:0000256" key="3">
    <source>
        <dbReference type="ARBA" id="ARBA00023163"/>
    </source>
</evidence>
<keyword evidence="6" id="KW-1185">Reference proteome</keyword>
<evidence type="ECO:0000313" key="5">
    <source>
        <dbReference type="EMBL" id="MFC5005030.1"/>
    </source>
</evidence>
<dbReference type="PANTHER" id="PTHR43130:SF3">
    <property type="entry name" value="HTH-TYPE TRANSCRIPTIONAL REGULATOR RV1931C"/>
    <property type="match status" value="1"/>
</dbReference>
<dbReference type="InterPro" id="IPR018060">
    <property type="entry name" value="HTH_AraC"/>
</dbReference>
<dbReference type="Proteomes" id="UP001595912">
    <property type="component" value="Unassembled WGS sequence"/>
</dbReference>
<dbReference type="SUPFAM" id="SSF46689">
    <property type="entry name" value="Homeodomain-like"/>
    <property type="match status" value="2"/>
</dbReference>
<keyword evidence="3" id="KW-0804">Transcription</keyword>
<accession>A0ABV9WAQ5</accession>